<reference evidence="1 2" key="1">
    <citation type="submission" date="2014-04" db="EMBL/GenBank/DDBJ databases">
        <authorList>
            <consortium name="DOE Joint Genome Institute"/>
            <person name="Kuo A."/>
            <person name="Girlanda M."/>
            <person name="Perotto S."/>
            <person name="Kohler A."/>
            <person name="Nagy L.G."/>
            <person name="Floudas D."/>
            <person name="Copeland A."/>
            <person name="Barry K.W."/>
            <person name="Cichocki N."/>
            <person name="Veneault-Fourrey C."/>
            <person name="LaButti K."/>
            <person name="Lindquist E.A."/>
            <person name="Lipzen A."/>
            <person name="Lundell T."/>
            <person name="Morin E."/>
            <person name="Murat C."/>
            <person name="Sun H."/>
            <person name="Tunlid A."/>
            <person name="Henrissat B."/>
            <person name="Grigoriev I.V."/>
            <person name="Hibbett D.S."/>
            <person name="Martin F."/>
            <person name="Nordberg H.P."/>
            <person name="Cantor M.N."/>
            <person name="Hua S.X."/>
        </authorList>
    </citation>
    <scope>NUCLEOTIDE SEQUENCE [LARGE SCALE GENOMIC DNA]</scope>
    <source>
        <strain evidence="1 2">MUT 4182</strain>
    </source>
</reference>
<dbReference type="HOGENOM" id="CLU_1705560_0_0_1"/>
<sequence length="154" mass="17501">MHVKSAQSLAHHSSREWLDLARNPAIYKRRKIKSHDLAADVPPGWTRELSIFRLIRDVAGIPFDARCIMVSSKNIDPIEGENSAIIEVEAEFSVGGRLLLLPDDENPDWQLFRFRSPATSDNLVEYLNKGAVMETLCHPELLRLDLVTLGQWEI</sequence>
<protein>
    <submittedName>
        <fullName evidence="1">Uncharacterized protein</fullName>
    </submittedName>
</protein>
<accession>A0A0C3Q5B7</accession>
<proteinExistence type="predicted"/>
<reference evidence="2" key="2">
    <citation type="submission" date="2015-01" db="EMBL/GenBank/DDBJ databases">
        <title>Evolutionary Origins and Diversification of the Mycorrhizal Mutualists.</title>
        <authorList>
            <consortium name="DOE Joint Genome Institute"/>
            <consortium name="Mycorrhizal Genomics Consortium"/>
            <person name="Kohler A."/>
            <person name="Kuo A."/>
            <person name="Nagy L.G."/>
            <person name="Floudas D."/>
            <person name="Copeland A."/>
            <person name="Barry K.W."/>
            <person name="Cichocki N."/>
            <person name="Veneault-Fourrey C."/>
            <person name="LaButti K."/>
            <person name="Lindquist E.A."/>
            <person name="Lipzen A."/>
            <person name="Lundell T."/>
            <person name="Morin E."/>
            <person name="Murat C."/>
            <person name="Riley R."/>
            <person name="Ohm R."/>
            <person name="Sun H."/>
            <person name="Tunlid A."/>
            <person name="Henrissat B."/>
            <person name="Grigoriev I.V."/>
            <person name="Hibbett D.S."/>
            <person name="Martin F."/>
        </authorList>
    </citation>
    <scope>NUCLEOTIDE SEQUENCE [LARGE SCALE GENOMIC DNA]</scope>
    <source>
        <strain evidence="2">MUT 4182</strain>
    </source>
</reference>
<dbReference type="AlphaFoldDB" id="A0A0C3Q5B7"/>
<keyword evidence="2" id="KW-1185">Reference proteome</keyword>
<dbReference type="EMBL" id="KN823305">
    <property type="protein sequence ID" value="KIO18199.1"/>
    <property type="molecule type" value="Genomic_DNA"/>
</dbReference>
<gene>
    <name evidence="1" type="ORF">M407DRAFT_32140</name>
</gene>
<dbReference type="OrthoDB" id="3266138at2759"/>
<dbReference type="Proteomes" id="UP000054248">
    <property type="component" value="Unassembled WGS sequence"/>
</dbReference>
<evidence type="ECO:0000313" key="1">
    <source>
        <dbReference type="EMBL" id="KIO18199.1"/>
    </source>
</evidence>
<organism evidence="1 2">
    <name type="scientific">Tulasnella calospora MUT 4182</name>
    <dbReference type="NCBI Taxonomy" id="1051891"/>
    <lineage>
        <taxon>Eukaryota</taxon>
        <taxon>Fungi</taxon>
        <taxon>Dikarya</taxon>
        <taxon>Basidiomycota</taxon>
        <taxon>Agaricomycotina</taxon>
        <taxon>Agaricomycetes</taxon>
        <taxon>Cantharellales</taxon>
        <taxon>Tulasnellaceae</taxon>
        <taxon>Tulasnella</taxon>
    </lineage>
</organism>
<name>A0A0C3Q5B7_9AGAM</name>
<evidence type="ECO:0000313" key="2">
    <source>
        <dbReference type="Proteomes" id="UP000054248"/>
    </source>
</evidence>